<feature type="region of interest" description="Disordered" evidence="5">
    <location>
        <begin position="341"/>
        <end position="360"/>
    </location>
</feature>
<reference evidence="7" key="1">
    <citation type="journal article" date="2021" name="Genome Biol. Evol.">
        <title>The assembled and annotated genome of the fairy-ring fungus Marasmius oreades.</title>
        <authorList>
            <person name="Hiltunen M."/>
            <person name="Ament-Velasquez S.L."/>
            <person name="Johannesson H."/>
        </authorList>
    </citation>
    <scope>NUCLEOTIDE SEQUENCE</scope>
    <source>
        <strain evidence="7">03SP1</strain>
    </source>
</reference>
<feature type="compositionally biased region" description="Acidic residues" evidence="5">
    <location>
        <begin position="341"/>
        <end position="353"/>
    </location>
</feature>
<evidence type="ECO:0000313" key="7">
    <source>
        <dbReference type="EMBL" id="KAG7090139.1"/>
    </source>
</evidence>
<feature type="coiled-coil region" evidence="4">
    <location>
        <begin position="11"/>
        <end position="38"/>
    </location>
</feature>
<dbReference type="GeneID" id="66080822"/>
<dbReference type="InterPro" id="IPR038765">
    <property type="entry name" value="Papain-like_cys_pep_sf"/>
</dbReference>
<evidence type="ECO:0000256" key="3">
    <source>
        <dbReference type="ARBA" id="ARBA00022801"/>
    </source>
</evidence>
<keyword evidence="8" id="KW-1185">Reference proteome</keyword>
<evidence type="ECO:0000256" key="2">
    <source>
        <dbReference type="ARBA" id="ARBA00022670"/>
    </source>
</evidence>
<keyword evidence="4" id="KW-0175">Coiled coil</keyword>
<feature type="domain" description="Ubiquitin-like protease family profile" evidence="6">
    <location>
        <begin position="413"/>
        <end position="597"/>
    </location>
</feature>
<dbReference type="KEGG" id="more:E1B28_011747"/>
<dbReference type="Proteomes" id="UP001049176">
    <property type="component" value="Chromosome 7"/>
</dbReference>
<evidence type="ECO:0000256" key="4">
    <source>
        <dbReference type="SAM" id="Coils"/>
    </source>
</evidence>
<evidence type="ECO:0000256" key="1">
    <source>
        <dbReference type="ARBA" id="ARBA00005234"/>
    </source>
</evidence>
<protein>
    <recommendedName>
        <fullName evidence="6">Ubiquitin-like protease family profile domain-containing protein</fullName>
    </recommendedName>
</protein>
<dbReference type="RefSeq" id="XP_043006609.1">
    <property type="nucleotide sequence ID" value="XM_043156798.1"/>
</dbReference>
<dbReference type="SUPFAM" id="SSF54001">
    <property type="entry name" value="Cysteine proteinases"/>
    <property type="match status" value="1"/>
</dbReference>
<name>A0A9P7USF6_9AGAR</name>
<dbReference type="GO" id="GO:0019783">
    <property type="term" value="F:ubiquitin-like protein peptidase activity"/>
    <property type="evidence" value="ECO:0007669"/>
    <property type="project" value="UniProtKB-ARBA"/>
</dbReference>
<sequence>MSVRSHAPTRLRKELAKILQLQSEIDTLEETIAATKHAIVHSPSPSTNVTATLPQLENAHTTLKAMAEDLYLSLNISEGFPELKTVPFDYLQLLLLTRDLKINIRKRGIGSFFEWDKLDHAVGGGDFALAHQLTCKSISKRAPALQNSIKKYNQYIEKLKAMHKSTYSVPIPRLLPTTLAALRDPETSHLWEDVWIARSDCEVAPRWLVDESVRSGIRAMLMLDRCREERSRLEDEARNMSRWYHCELFAIKAAFCSAKYQRYKTLFSLLLQGHLQLALWWANPLLSLSQLQAEALTLASVSPRSTYSTLDGHECEPDEFDVGEELDVATTDHYLTEILDEADGDEEEGEVEREEGKQKDDQVDGSIQLVWAVPSDPPVDTELLPLLKTFPHWPVAGRMSAPRVIHTTLGVRHVFTVSELDRMDDSTCRLSSDCVNGLAAILQDLLARDLSASGTSISSPRTAQDVAILSTYLVPKVFSEGNNAGIWRLTKSTKFWTALTWILPIHDTDIKHWMLAIIYLKSGRVHLFDSLGSMGIWDDWLPKIHIVVHRLIATANDHGVKLTPPTPGWIAWPLMLQRLQSNDYDCGVWILFVMTAILRGKIIPTTTEKEIMEFRSLLVRLIRYLPLYKPVSASSDGGEDDFILL</sequence>
<comment type="similarity">
    <text evidence="1">Belongs to the peptidase C48 family.</text>
</comment>
<keyword evidence="2" id="KW-0645">Protease</keyword>
<accession>A0A9P7USF6</accession>
<dbReference type="AlphaFoldDB" id="A0A9P7USF6"/>
<dbReference type="PROSITE" id="PS50600">
    <property type="entry name" value="ULP_PROTEASE"/>
    <property type="match status" value="1"/>
</dbReference>
<dbReference type="InterPro" id="IPR003653">
    <property type="entry name" value="Peptidase_C48_C"/>
</dbReference>
<dbReference type="EMBL" id="CM032187">
    <property type="protein sequence ID" value="KAG7090139.1"/>
    <property type="molecule type" value="Genomic_DNA"/>
</dbReference>
<dbReference type="Pfam" id="PF02902">
    <property type="entry name" value="Peptidase_C48"/>
    <property type="match status" value="1"/>
</dbReference>
<dbReference type="Gene3D" id="3.40.395.10">
    <property type="entry name" value="Adenoviral Proteinase, Chain A"/>
    <property type="match status" value="1"/>
</dbReference>
<dbReference type="OrthoDB" id="3253684at2759"/>
<dbReference type="GO" id="GO:0006508">
    <property type="term" value="P:proteolysis"/>
    <property type="evidence" value="ECO:0007669"/>
    <property type="project" value="UniProtKB-KW"/>
</dbReference>
<gene>
    <name evidence="7" type="ORF">E1B28_011747</name>
</gene>
<proteinExistence type="inferred from homology"/>
<keyword evidence="3" id="KW-0378">Hydrolase</keyword>
<evidence type="ECO:0000259" key="6">
    <source>
        <dbReference type="PROSITE" id="PS50600"/>
    </source>
</evidence>
<evidence type="ECO:0000256" key="5">
    <source>
        <dbReference type="SAM" id="MobiDB-lite"/>
    </source>
</evidence>
<organism evidence="7 8">
    <name type="scientific">Marasmius oreades</name>
    <name type="common">fairy-ring Marasmius</name>
    <dbReference type="NCBI Taxonomy" id="181124"/>
    <lineage>
        <taxon>Eukaryota</taxon>
        <taxon>Fungi</taxon>
        <taxon>Dikarya</taxon>
        <taxon>Basidiomycota</taxon>
        <taxon>Agaricomycotina</taxon>
        <taxon>Agaricomycetes</taxon>
        <taxon>Agaricomycetidae</taxon>
        <taxon>Agaricales</taxon>
        <taxon>Marasmiineae</taxon>
        <taxon>Marasmiaceae</taxon>
        <taxon>Marasmius</taxon>
    </lineage>
</organism>
<evidence type="ECO:0000313" key="8">
    <source>
        <dbReference type="Proteomes" id="UP001049176"/>
    </source>
</evidence>
<comment type="caution">
    <text evidence="7">The sequence shown here is derived from an EMBL/GenBank/DDBJ whole genome shotgun (WGS) entry which is preliminary data.</text>
</comment>
<dbReference type="GO" id="GO:0008234">
    <property type="term" value="F:cysteine-type peptidase activity"/>
    <property type="evidence" value="ECO:0007669"/>
    <property type="project" value="InterPro"/>
</dbReference>